<keyword evidence="14" id="KW-0489">Methyltransferase</keyword>
<evidence type="ECO:0000313" key="15">
    <source>
        <dbReference type="Proteomes" id="UP000219994"/>
    </source>
</evidence>
<dbReference type="GO" id="GO:0032259">
    <property type="term" value="P:methylation"/>
    <property type="evidence" value="ECO:0007669"/>
    <property type="project" value="UniProtKB-KW"/>
</dbReference>
<evidence type="ECO:0000256" key="1">
    <source>
        <dbReference type="ARBA" id="ARBA00001342"/>
    </source>
</evidence>
<evidence type="ECO:0000256" key="3">
    <source>
        <dbReference type="ARBA" id="ARBA00008621"/>
    </source>
</evidence>
<evidence type="ECO:0000256" key="12">
    <source>
        <dbReference type="ARBA" id="ARBA00047973"/>
    </source>
</evidence>
<evidence type="ECO:0000256" key="5">
    <source>
        <dbReference type="ARBA" id="ARBA00012213"/>
    </source>
</evidence>
<dbReference type="CDD" id="cd16841">
    <property type="entry name" value="RraA_family"/>
    <property type="match status" value="1"/>
</dbReference>
<evidence type="ECO:0000313" key="14">
    <source>
        <dbReference type="EMBL" id="PDQ36241.1"/>
    </source>
</evidence>
<dbReference type="GO" id="GO:0008948">
    <property type="term" value="F:oxaloacetate decarboxylase activity"/>
    <property type="evidence" value="ECO:0007669"/>
    <property type="project" value="UniProtKB-EC"/>
</dbReference>
<comment type="cofactor">
    <cofactor evidence="2">
        <name>a divalent metal cation</name>
        <dbReference type="ChEBI" id="CHEBI:60240"/>
    </cofactor>
</comment>
<evidence type="ECO:0000256" key="6">
    <source>
        <dbReference type="ARBA" id="ARBA00012947"/>
    </source>
</evidence>
<keyword evidence="13" id="KW-0479">Metal-binding</keyword>
<keyword evidence="13" id="KW-0460">Magnesium</keyword>
<sequence>MTSPTMTDAERFHLINSSLYTAVIGDVLDQLGYVHQFLPARVRPLLPQMRVAGRAMPVLTADAFGPQAKPFGLLTEALDSLTPGEVYIGHGTRHDAAMWGDLLTTTAIVRGATGAVMDGYHRDTTHILTRDFPVFSRGAYAQDSSVRTVIRDFRVPIEIGGVAIRPGDLIIGDTDGVLVVPQEVEDETIERATVKASTENLVRTAIESGMSATEAFRTYGVL</sequence>
<feature type="binding site" evidence="13">
    <location>
        <position position="122"/>
    </location>
    <ligand>
        <name>substrate</name>
    </ligand>
</feature>
<feature type="binding site" evidence="13">
    <location>
        <position position="123"/>
    </location>
    <ligand>
        <name>substrate</name>
    </ligand>
</feature>
<protein>
    <recommendedName>
        <fullName evidence="7">Putative 4-hydroxy-4-methyl-2-oxoglutarate aldolase</fullName>
        <ecNumber evidence="6">4.1.1.112</ecNumber>
        <ecNumber evidence="5">4.1.3.17</ecNumber>
    </recommendedName>
    <alternativeName>
        <fullName evidence="11">Oxaloacetate decarboxylase</fullName>
    </alternativeName>
    <alternativeName>
        <fullName evidence="9">Regulator of ribonuclease activity homolog</fullName>
    </alternativeName>
    <alternativeName>
        <fullName evidence="10">RraA-like protein</fullName>
    </alternativeName>
</protein>
<comment type="catalytic activity">
    <reaction evidence="1">
        <text>4-hydroxy-4-methyl-2-oxoglutarate = 2 pyruvate</text>
        <dbReference type="Rhea" id="RHEA:22748"/>
        <dbReference type="ChEBI" id="CHEBI:15361"/>
        <dbReference type="ChEBI" id="CHEBI:58276"/>
        <dbReference type="EC" id="4.1.3.17"/>
    </reaction>
</comment>
<evidence type="ECO:0000256" key="4">
    <source>
        <dbReference type="ARBA" id="ARBA00011233"/>
    </source>
</evidence>
<evidence type="ECO:0000256" key="13">
    <source>
        <dbReference type="PIRSR" id="PIRSR605493-1"/>
    </source>
</evidence>
<comment type="caution">
    <text evidence="14">The sequence shown here is derived from an EMBL/GenBank/DDBJ whole genome shotgun (WGS) entry which is preliminary data.</text>
</comment>
<dbReference type="EMBL" id="NAEP01000021">
    <property type="protein sequence ID" value="PDQ36241.1"/>
    <property type="molecule type" value="Genomic_DNA"/>
</dbReference>
<comment type="catalytic activity">
    <reaction evidence="12">
        <text>oxaloacetate + H(+) = pyruvate + CO2</text>
        <dbReference type="Rhea" id="RHEA:15641"/>
        <dbReference type="ChEBI" id="CHEBI:15361"/>
        <dbReference type="ChEBI" id="CHEBI:15378"/>
        <dbReference type="ChEBI" id="CHEBI:16452"/>
        <dbReference type="ChEBI" id="CHEBI:16526"/>
        <dbReference type="EC" id="4.1.1.112"/>
    </reaction>
</comment>
<name>A0A2A6FUE6_9MICO</name>
<dbReference type="Pfam" id="PF03737">
    <property type="entry name" value="RraA-like"/>
    <property type="match status" value="1"/>
</dbReference>
<dbReference type="InterPro" id="IPR036704">
    <property type="entry name" value="RraA/RraA-like_sf"/>
</dbReference>
<evidence type="ECO:0000256" key="10">
    <source>
        <dbReference type="ARBA" id="ARBA00030169"/>
    </source>
</evidence>
<dbReference type="InterPro" id="IPR005493">
    <property type="entry name" value="RraA/RraA-like"/>
</dbReference>
<gene>
    <name evidence="14" type="ORF">B5766_01835</name>
</gene>
<proteinExistence type="inferred from homology"/>
<dbReference type="SUPFAM" id="SSF89562">
    <property type="entry name" value="RraA-like"/>
    <property type="match status" value="1"/>
</dbReference>
<evidence type="ECO:0000256" key="8">
    <source>
        <dbReference type="ARBA" id="ARBA00025046"/>
    </source>
</evidence>
<accession>A0A2A6FUE6</accession>
<dbReference type="Gene3D" id="3.50.30.40">
    <property type="entry name" value="Ribonuclease E inhibitor RraA/RraA-like"/>
    <property type="match status" value="1"/>
</dbReference>
<evidence type="ECO:0000256" key="11">
    <source>
        <dbReference type="ARBA" id="ARBA00032305"/>
    </source>
</evidence>
<comment type="function">
    <text evidence="8">Catalyzes the aldol cleavage of 4-hydroxy-4-methyl-2-oxoglutarate (HMG) into 2 molecules of pyruvate. Also contains a secondary oxaloacetate (OAA) decarboxylase activity due to the common pyruvate enolate transition state formed following C-C bond cleavage in the retro-aldol and decarboxylation reactions.</text>
</comment>
<dbReference type="PANTHER" id="PTHR33254:SF4">
    <property type="entry name" value="4-HYDROXY-4-METHYL-2-OXOGLUTARATE ALDOLASE 3-RELATED"/>
    <property type="match status" value="1"/>
</dbReference>
<dbReference type="AlphaFoldDB" id="A0A2A6FUE6"/>
<comment type="similarity">
    <text evidence="3">Belongs to the class II aldolase/RraA-like family.</text>
</comment>
<dbReference type="EC" id="4.1.3.17" evidence="5"/>
<dbReference type="Proteomes" id="UP000219994">
    <property type="component" value="Unassembled WGS sequence"/>
</dbReference>
<evidence type="ECO:0000256" key="9">
    <source>
        <dbReference type="ARBA" id="ARBA00029596"/>
    </source>
</evidence>
<organism evidence="14 15">
    <name type="scientific">Candidatus Lumbricidiphila eiseniae</name>
    <dbReference type="NCBI Taxonomy" id="1969409"/>
    <lineage>
        <taxon>Bacteria</taxon>
        <taxon>Bacillati</taxon>
        <taxon>Actinomycetota</taxon>
        <taxon>Actinomycetes</taxon>
        <taxon>Micrococcales</taxon>
        <taxon>Microbacteriaceae</taxon>
        <taxon>Candidatus Lumbricidiphila</taxon>
    </lineage>
</organism>
<dbReference type="GO" id="GO:0046872">
    <property type="term" value="F:metal ion binding"/>
    <property type="evidence" value="ECO:0007669"/>
    <property type="project" value="UniProtKB-KW"/>
</dbReference>
<evidence type="ECO:0000256" key="2">
    <source>
        <dbReference type="ARBA" id="ARBA00001968"/>
    </source>
</evidence>
<dbReference type="GO" id="GO:0047443">
    <property type="term" value="F:4-hydroxy-4-methyl-2-oxoglutarate aldolase activity"/>
    <property type="evidence" value="ECO:0007669"/>
    <property type="project" value="UniProtKB-EC"/>
</dbReference>
<dbReference type="PANTHER" id="PTHR33254">
    <property type="entry name" value="4-HYDROXY-4-METHYL-2-OXOGLUTARATE ALDOLASE 3-RELATED"/>
    <property type="match status" value="1"/>
</dbReference>
<reference evidence="15" key="1">
    <citation type="submission" date="2017-03" db="EMBL/GenBank/DDBJ databases">
        <authorList>
            <person name="Lund M.B."/>
        </authorList>
    </citation>
    <scope>NUCLEOTIDE SEQUENCE [LARGE SCALE GENOMIC DNA]</scope>
</reference>
<keyword evidence="14" id="KW-0808">Transferase</keyword>
<comment type="subunit">
    <text evidence="4">Homotrimer.</text>
</comment>
<evidence type="ECO:0000256" key="7">
    <source>
        <dbReference type="ARBA" id="ARBA00016549"/>
    </source>
</evidence>
<comment type="cofactor">
    <cofactor evidence="13">
        <name>Mg(2+)</name>
        <dbReference type="ChEBI" id="CHEBI:18420"/>
    </cofactor>
</comment>
<dbReference type="EC" id="4.1.1.112" evidence="6"/>
<dbReference type="GO" id="GO:0008168">
    <property type="term" value="F:methyltransferase activity"/>
    <property type="evidence" value="ECO:0007669"/>
    <property type="project" value="UniProtKB-KW"/>
</dbReference>
<feature type="binding site" evidence="13">
    <location>
        <begin position="100"/>
        <end position="103"/>
    </location>
    <ligand>
        <name>substrate</name>
    </ligand>
</feature>